<keyword evidence="2" id="KW-0521">NADP</keyword>
<dbReference type="STRING" id="1442368.A0A0D2FAZ4"/>
<evidence type="ECO:0000256" key="2">
    <source>
        <dbReference type="ARBA" id="ARBA00022857"/>
    </source>
</evidence>
<dbReference type="InterPro" id="IPR002347">
    <property type="entry name" value="SDR_fam"/>
</dbReference>
<dbReference type="GeneID" id="25302538"/>
<dbReference type="PANTHER" id="PTHR43639">
    <property type="entry name" value="OXIDOREDUCTASE, SHORT-CHAIN DEHYDROGENASE/REDUCTASE FAMILY (AFU_ORTHOLOGUE AFUA_5G02870)"/>
    <property type="match status" value="1"/>
</dbReference>
<comment type="similarity">
    <text evidence="1">Belongs to the short-chain dehydrogenases/reductases (SDR) family.</text>
</comment>
<evidence type="ECO:0000256" key="3">
    <source>
        <dbReference type="ARBA" id="ARBA00023002"/>
    </source>
</evidence>
<dbReference type="RefSeq" id="XP_013287610.1">
    <property type="nucleotide sequence ID" value="XM_013432156.1"/>
</dbReference>
<dbReference type="VEuPathDB" id="FungiDB:Z517_03048"/>
<dbReference type="EMBL" id="KN846970">
    <property type="protein sequence ID" value="KIW83802.1"/>
    <property type="molecule type" value="Genomic_DNA"/>
</dbReference>
<accession>A0A0D2FAZ4</accession>
<evidence type="ECO:0000313" key="4">
    <source>
        <dbReference type="EMBL" id="KIW83802.1"/>
    </source>
</evidence>
<dbReference type="PRINTS" id="PR00080">
    <property type="entry name" value="SDRFAMILY"/>
</dbReference>
<gene>
    <name evidence="4" type="ORF">Z517_03048</name>
</gene>
<dbReference type="GO" id="GO:0016491">
    <property type="term" value="F:oxidoreductase activity"/>
    <property type="evidence" value="ECO:0007669"/>
    <property type="project" value="UniProtKB-KW"/>
</dbReference>
<dbReference type="PANTHER" id="PTHR43639:SF1">
    <property type="entry name" value="SHORT-CHAIN DEHYDROGENASE_REDUCTASE FAMILY PROTEIN"/>
    <property type="match status" value="1"/>
</dbReference>
<name>A0A0D2FAZ4_9EURO</name>
<proteinExistence type="inferred from homology"/>
<dbReference type="SUPFAM" id="SSF51735">
    <property type="entry name" value="NAD(P)-binding Rossmann-fold domains"/>
    <property type="match status" value="1"/>
</dbReference>
<dbReference type="Proteomes" id="UP000053029">
    <property type="component" value="Unassembled WGS sequence"/>
</dbReference>
<sequence length="261" mass="26607">MSPDTLSLNGKVAIITGSGKENGIGAGIASTLARNGASVVINYVSDTSAPRAAEVAQKIENAGGRATVVQADVSTQEGAKKLVKASLKAFQSDKVDILVNNAGGGPLVKVLEATKEEVEKTFAINTFASLYMTQAVVPVMPRGGRIINIGSIASKLGVSPIPLYSASKAAGDALSYAMAMELGRGYGITINTVAPGPVPTDGLPKGPVADAVHNSLIPMTRAEERMGTVDDIADAVLLLASEKSRWITGQFISASGGITGG</sequence>
<dbReference type="Pfam" id="PF13561">
    <property type="entry name" value="adh_short_C2"/>
    <property type="match status" value="1"/>
</dbReference>
<evidence type="ECO:0000313" key="5">
    <source>
        <dbReference type="Proteomes" id="UP000053029"/>
    </source>
</evidence>
<dbReference type="PROSITE" id="PS00061">
    <property type="entry name" value="ADH_SHORT"/>
    <property type="match status" value="1"/>
</dbReference>
<dbReference type="PRINTS" id="PR00081">
    <property type="entry name" value="GDHRDH"/>
</dbReference>
<dbReference type="AlphaFoldDB" id="A0A0D2FAZ4"/>
<organism evidence="4 5">
    <name type="scientific">Fonsecaea pedrosoi CBS 271.37</name>
    <dbReference type="NCBI Taxonomy" id="1442368"/>
    <lineage>
        <taxon>Eukaryota</taxon>
        <taxon>Fungi</taxon>
        <taxon>Dikarya</taxon>
        <taxon>Ascomycota</taxon>
        <taxon>Pezizomycotina</taxon>
        <taxon>Eurotiomycetes</taxon>
        <taxon>Chaetothyriomycetidae</taxon>
        <taxon>Chaetothyriales</taxon>
        <taxon>Herpotrichiellaceae</taxon>
        <taxon>Fonsecaea</taxon>
    </lineage>
</organism>
<dbReference type="Gene3D" id="3.40.50.720">
    <property type="entry name" value="NAD(P)-binding Rossmann-like Domain"/>
    <property type="match status" value="1"/>
</dbReference>
<keyword evidence="5" id="KW-1185">Reference proteome</keyword>
<protein>
    <submittedName>
        <fullName evidence="4">Uncharacterized protein</fullName>
    </submittedName>
</protein>
<dbReference type="InterPro" id="IPR036291">
    <property type="entry name" value="NAD(P)-bd_dom_sf"/>
</dbReference>
<evidence type="ECO:0000256" key="1">
    <source>
        <dbReference type="ARBA" id="ARBA00006484"/>
    </source>
</evidence>
<dbReference type="OrthoDB" id="47007at2759"/>
<reference evidence="4 5" key="1">
    <citation type="submission" date="2015-01" db="EMBL/GenBank/DDBJ databases">
        <title>The Genome Sequence of Fonsecaea pedrosoi CBS 271.37.</title>
        <authorList>
            <consortium name="The Broad Institute Genomics Platform"/>
            <person name="Cuomo C."/>
            <person name="de Hoog S."/>
            <person name="Gorbushina A."/>
            <person name="Stielow B."/>
            <person name="Teixiera M."/>
            <person name="Abouelleil A."/>
            <person name="Chapman S.B."/>
            <person name="Priest M."/>
            <person name="Young S.K."/>
            <person name="Wortman J."/>
            <person name="Nusbaum C."/>
            <person name="Birren B."/>
        </authorList>
    </citation>
    <scope>NUCLEOTIDE SEQUENCE [LARGE SCALE GENOMIC DNA]</scope>
    <source>
        <strain evidence="4 5">CBS 271.37</strain>
    </source>
</reference>
<dbReference type="FunFam" id="3.40.50.720:FF:000084">
    <property type="entry name" value="Short-chain dehydrogenase reductase"/>
    <property type="match status" value="1"/>
</dbReference>
<keyword evidence="3" id="KW-0560">Oxidoreductase</keyword>
<dbReference type="InterPro" id="IPR020904">
    <property type="entry name" value="Sc_DH/Rdtase_CS"/>
</dbReference>
<dbReference type="HOGENOM" id="CLU_010194_1_3_1"/>